<dbReference type="GO" id="GO:0015031">
    <property type="term" value="P:protein transport"/>
    <property type="evidence" value="ECO:0007669"/>
    <property type="project" value="UniProtKB-KW"/>
</dbReference>
<dbReference type="Gene3D" id="1.20.5.3310">
    <property type="match status" value="1"/>
</dbReference>
<feature type="compositionally biased region" description="Polar residues" evidence="9">
    <location>
        <begin position="298"/>
        <end position="308"/>
    </location>
</feature>
<dbReference type="PANTHER" id="PTHR33162">
    <property type="entry name" value="SEC-INDEPENDENT PROTEIN TRANSLOCASE PROTEIN TATA, CHLOROPLASTIC"/>
    <property type="match status" value="1"/>
</dbReference>
<sequence>MELLGVGPGEILLILVIMLLVFGPERLPEFARQAGRFVVRVRDWIQRSPDAAMVLRARAELESELQAIRAELTREVESVRQDLQSVRSDLADAGKLIEQSAQEAASASTIDLPDGTGKEIPSLNPPTPATPGQSPATVSPGADNAAVPVVPHADSMAAPVVQHADGMATPVVPAGDGAAMPEFEVDPGPIGARRARIAEVSAAQTPAEPSRTPVIAGGETVARGARSEPVPSRTRVVAEDSPFAADMARIDDLSRQVSMIAEELARLRVTLLQRMAEEKRRRDHVDAIANETLAPLNGTDSAASLSNGAASDSDLAPADDAQADLRRVESSS</sequence>
<name>A7NP14_ROSCS</name>
<keyword evidence="4" id="KW-0653">Protein transport</keyword>
<reference evidence="11 12" key="1">
    <citation type="submission" date="2007-08" db="EMBL/GenBank/DDBJ databases">
        <title>Complete sequence of Roseiflexus castenholzii DSM 13941.</title>
        <authorList>
            <consortium name="US DOE Joint Genome Institute"/>
            <person name="Copeland A."/>
            <person name="Lucas S."/>
            <person name="Lapidus A."/>
            <person name="Barry K."/>
            <person name="Glavina del Rio T."/>
            <person name="Dalin E."/>
            <person name="Tice H."/>
            <person name="Pitluck S."/>
            <person name="Thompson L.S."/>
            <person name="Brettin T."/>
            <person name="Bruce D."/>
            <person name="Detter J.C."/>
            <person name="Han C."/>
            <person name="Tapia R."/>
            <person name="Schmutz J."/>
            <person name="Larimer F."/>
            <person name="Land M."/>
            <person name="Hauser L."/>
            <person name="Kyrpides N."/>
            <person name="Mikhailova N."/>
            <person name="Bryant D.A."/>
            <person name="Hanada S."/>
            <person name="Tsukatani Y."/>
            <person name="Richardson P."/>
        </authorList>
    </citation>
    <scope>NUCLEOTIDE SEQUENCE [LARGE SCALE GENOMIC DNA]</scope>
    <source>
        <strain evidence="12">DSM 13941 / HLO8</strain>
    </source>
</reference>
<feature type="coiled-coil region" evidence="8">
    <location>
        <begin position="51"/>
        <end position="89"/>
    </location>
</feature>
<proteinExistence type="predicted"/>
<dbReference type="InterPro" id="IPR003369">
    <property type="entry name" value="TatA/B/E"/>
</dbReference>
<organism evidence="11 12">
    <name type="scientific">Roseiflexus castenholzii (strain DSM 13941 / HLO8)</name>
    <dbReference type="NCBI Taxonomy" id="383372"/>
    <lineage>
        <taxon>Bacteria</taxon>
        <taxon>Bacillati</taxon>
        <taxon>Chloroflexota</taxon>
        <taxon>Chloroflexia</taxon>
        <taxon>Chloroflexales</taxon>
        <taxon>Roseiflexineae</taxon>
        <taxon>Roseiflexaceae</taxon>
        <taxon>Roseiflexus</taxon>
    </lineage>
</organism>
<evidence type="ECO:0000256" key="8">
    <source>
        <dbReference type="SAM" id="Coils"/>
    </source>
</evidence>
<evidence type="ECO:0000256" key="9">
    <source>
        <dbReference type="SAM" id="MobiDB-lite"/>
    </source>
</evidence>
<dbReference type="Pfam" id="PF02416">
    <property type="entry name" value="TatA_B_E"/>
    <property type="match status" value="1"/>
</dbReference>
<keyword evidence="7 10" id="KW-0472">Membrane</keyword>
<evidence type="ECO:0000256" key="6">
    <source>
        <dbReference type="ARBA" id="ARBA00023010"/>
    </source>
</evidence>
<feature type="region of interest" description="Disordered" evidence="9">
    <location>
        <begin position="278"/>
        <end position="332"/>
    </location>
</feature>
<keyword evidence="6" id="KW-0811">Translocation</keyword>
<comment type="subcellular location">
    <subcellularLocation>
        <location evidence="1">Membrane</location>
        <topology evidence="1">Single-pass membrane protein</topology>
    </subcellularLocation>
</comment>
<dbReference type="PANTHER" id="PTHR33162:SF1">
    <property type="entry name" value="SEC-INDEPENDENT PROTEIN TRANSLOCASE PROTEIN TATA, CHLOROPLASTIC"/>
    <property type="match status" value="1"/>
</dbReference>
<evidence type="ECO:0000256" key="4">
    <source>
        <dbReference type="ARBA" id="ARBA00022927"/>
    </source>
</evidence>
<dbReference type="PRINTS" id="PR01506">
    <property type="entry name" value="TATBPROTEIN"/>
</dbReference>
<evidence type="ECO:0000256" key="1">
    <source>
        <dbReference type="ARBA" id="ARBA00004167"/>
    </source>
</evidence>
<evidence type="ECO:0000256" key="7">
    <source>
        <dbReference type="ARBA" id="ARBA00023136"/>
    </source>
</evidence>
<gene>
    <name evidence="11" type="ordered locus">Rcas_3257</name>
</gene>
<keyword evidence="5 10" id="KW-1133">Transmembrane helix</keyword>
<dbReference type="OrthoDB" id="9800908at2"/>
<keyword evidence="2" id="KW-0813">Transport</keyword>
<feature type="region of interest" description="Disordered" evidence="9">
    <location>
        <begin position="102"/>
        <end position="147"/>
    </location>
</feature>
<evidence type="ECO:0000313" key="11">
    <source>
        <dbReference type="EMBL" id="ABU59309.1"/>
    </source>
</evidence>
<evidence type="ECO:0000256" key="5">
    <source>
        <dbReference type="ARBA" id="ARBA00022989"/>
    </source>
</evidence>
<keyword evidence="12" id="KW-1185">Reference proteome</keyword>
<feature type="transmembrane region" description="Helical" evidence="10">
    <location>
        <begin position="6"/>
        <end position="23"/>
    </location>
</feature>
<accession>A7NP14</accession>
<dbReference type="AlphaFoldDB" id="A7NP14"/>
<keyword evidence="8" id="KW-0175">Coiled coil</keyword>
<dbReference type="STRING" id="383372.Rcas_3257"/>
<dbReference type="KEGG" id="rca:Rcas_3257"/>
<dbReference type="GO" id="GO:0016020">
    <property type="term" value="C:membrane"/>
    <property type="evidence" value="ECO:0007669"/>
    <property type="project" value="UniProtKB-SubCell"/>
</dbReference>
<evidence type="ECO:0000256" key="2">
    <source>
        <dbReference type="ARBA" id="ARBA00022448"/>
    </source>
</evidence>
<dbReference type="EMBL" id="CP000804">
    <property type="protein sequence ID" value="ABU59309.1"/>
    <property type="molecule type" value="Genomic_DNA"/>
</dbReference>
<feature type="compositionally biased region" description="Low complexity" evidence="9">
    <location>
        <begin position="309"/>
        <end position="320"/>
    </location>
</feature>
<evidence type="ECO:0000313" key="12">
    <source>
        <dbReference type="Proteomes" id="UP000000263"/>
    </source>
</evidence>
<dbReference type="RefSeq" id="WP_012121733.1">
    <property type="nucleotide sequence ID" value="NC_009767.1"/>
</dbReference>
<protein>
    <submittedName>
        <fullName evidence="11">Sec-independent translocation protein mttA/Hcf106</fullName>
    </submittedName>
</protein>
<dbReference type="Proteomes" id="UP000000263">
    <property type="component" value="Chromosome"/>
</dbReference>
<keyword evidence="3 10" id="KW-0812">Transmembrane</keyword>
<evidence type="ECO:0000256" key="3">
    <source>
        <dbReference type="ARBA" id="ARBA00022692"/>
    </source>
</evidence>
<dbReference type="eggNOG" id="COG1826">
    <property type="taxonomic scope" value="Bacteria"/>
</dbReference>
<dbReference type="HOGENOM" id="CLU_836460_0_0_0"/>
<evidence type="ECO:0000256" key="10">
    <source>
        <dbReference type="SAM" id="Phobius"/>
    </source>
</evidence>
<feature type="compositionally biased region" description="Basic and acidic residues" evidence="9">
    <location>
        <begin position="323"/>
        <end position="332"/>
    </location>
</feature>